<evidence type="ECO:0000259" key="1">
    <source>
        <dbReference type="Pfam" id="PF12728"/>
    </source>
</evidence>
<dbReference type="InterPro" id="IPR009061">
    <property type="entry name" value="DNA-bd_dom_put_sf"/>
</dbReference>
<dbReference type="KEGG" id="mcaa:R3L15_12015"/>
<evidence type="ECO:0000313" key="3">
    <source>
        <dbReference type="EMBL" id="WXA12839.1"/>
    </source>
</evidence>
<dbReference type="EMBL" id="CP136924">
    <property type="protein sequence ID" value="WXA02000.1"/>
    <property type="molecule type" value="Genomic_DNA"/>
</dbReference>
<dbReference type="Pfam" id="PF12728">
    <property type="entry name" value="HTH_17"/>
    <property type="match status" value="1"/>
</dbReference>
<organism evidence="2 4">
    <name type="scientific">Mangrovimonas cancribranchiae</name>
    <dbReference type="NCBI Taxonomy" id="3080055"/>
    <lineage>
        <taxon>Bacteria</taxon>
        <taxon>Pseudomonadati</taxon>
        <taxon>Bacteroidota</taxon>
        <taxon>Flavobacteriia</taxon>
        <taxon>Flavobacteriales</taxon>
        <taxon>Flavobacteriaceae</taxon>
        <taxon>Mangrovimonas</taxon>
    </lineage>
</organism>
<accession>A0AAU6NX14</accession>
<name>A0AAU6NX14_9FLAO</name>
<dbReference type="Proteomes" id="UP001368318">
    <property type="component" value="Chromosome"/>
</dbReference>
<dbReference type="SUPFAM" id="SSF46955">
    <property type="entry name" value="Putative DNA-binding domain"/>
    <property type="match status" value="1"/>
</dbReference>
<keyword evidence="4" id="KW-1185">Reference proteome</keyword>
<dbReference type="EMBL" id="CP136925">
    <property type="protein sequence ID" value="WXA12839.1"/>
    <property type="molecule type" value="Genomic_DNA"/>
</dbReference>
<dbReference type="GO" id="GO:0003677">
    <property type="term" value="F:DNA binding"/>
    <property type="evidence" value="ECO:0007669"/>
    <property type="project" value="InterPro"/>
</dbReference>
<gene>
    <name evidence="3" type="ORF">R3L15_12015</name>
    <name evidence="2" type="ORF">R3L16_09575</name>
</gene>
<evidence type="ECO:0000313" key="4">
    <source>
        <dbReference type="Proteomes" id="UP001368318"/>
    </source>
</evidence>
<evidence type="ECO:0000313" key="2">
    <source>
        <dbReference type="EMBL" id="WXA02000.1"/>
    </source>
</evidence>
<dbReference type="NCBIfam" id="TIGR01764">
    <property type="entry name" value="excise"/>
    <property type="match status" value="1"/>
</dbReference>
<dbReference type="InterPro" id="IPR010093">
    <property type="entry name" value="SinI_DNA-bd"/>
</dbReference>
<sequence length="93" mass="10680">MKKSIIQIETTSSSEFIPKLAAEIRKVIKEESNHQESNQILLTREQVAEMLSISLVTLWKYTKKGVIPAFRIGTKVRYKKGDVILALKKMNNF</sequence>
<proteinExistence type="predicted"/>
<dbReference type="AlphaFoldDB" id="A0AAU6NX14"/>
<dbReference type="RefSeq" id="WP_338731953.1">
    <property type="nucleotide sequence ID" value="NZ_CP136924.1"/>
</dbReference>
<dbReference type="InterPro" id="IPR041657">
    <property type="entry name" value="HTH_17"/>
</dbReference>
<feature type="domain" description="Helix-turn-helix" evidence="1">
    <location>
        <begin position="41"/>
        <end position="84"/>
    </location>
</feature>
<reference evidence="2 4" key="1">
    <citation type="submission" date="2023-10" db="EMBL/GenBank/DDBJ databases">
        <title>Culture-based analysis of two novel bacteria associated with mangrove crab gills.</title>
        <authorList>
            <person name="Yang X."/>
            <person name="Garuglieri E."/>
            <person name="Van Goethem M.W."/>
            <person name="Fusi M."/>
            <person name="Marasco R."/>
            <person name="Daffonchio D.G."/>
        </authorList>
    </citation>
    <scope>NUCLEOTIDE SEQUENCE [LARGE SCALE GENOMIC DNA]</scope>
    <source>
        <strain evidence="3">UG2-1</strain>
        <strain evidence="2">UG2-2</strain>
        <strain evidence="4">UG2_2</strain>
    </source>
</reference>
<protein>
    <submittedName>
        <fullName evidence="2">Helix-turn-helix domain-containing protein</fullName>
    </submittedName>
</protein>